<dbReference type="Gene3D" id="3.30.1360.40">
    <property type="match status" value="1"/>
</dbReference>
<comment type="similarity">
    <text evidence="7">Belongs to the type II topoisomerase GyrA/ParC subunit family. ParC type 1 subfamily.</text>
</comment>
<evidence type="ECO:0000256" key="7">
    <source>
        <dbReference type="HAMAP-Rule" id="MF_00936"/>
    </source>
</evidence>
<dbReference type="Gene3D" id="3.90.199.10">
    <property type="entry name" value="Topoisomerase II, domain 5"/>
    <property type="match status" value="1"/>
</dbReference>
<dbReference type="Gene3D" id="1.10.268.10">
    <property type="entry name" value="Topoisomerase, domain 3"/>
    <property type="match status" value="1"/>
</dbReference>
<evidence type="ECO:0000256" key="1">
    <source>
        <dbReference type="ARBA" id="ARBA00000185"/>
    </source>
</evidence>
<evidence type="ECO:0000256" key="2">
    <source>
        <dbReference type="ARBA" id="ARBA00022475"/>
    </source>
</evidence>
<sequence>MSEILDDDEFESYEVAEPLHRAIGDRYLTYALSTIMHRALPDARDGLKPVHRRILYAMNRLKLASNGKFLKSAKISGDTMGDFHPHGDAAIYDAMARLAQDFAVRYPLVDGQGNFGNIDGDNPAASRYTEARMTFVAEAMLQGLDENAVDFRDNYDGRLTEPVVLPAEFPSLLANGAAGIAVGMATNIPPHNIAELVDACIHLIKTPDARDDTLLNYVPGPDFPTGGVIVEPKESIANAYSTGRGSFRLRCKWEVEDLGRGQWQVVVTEIPYQVQKSKLIEKIAELIQNKKVPILADIRDESADDIRVILEPKSKNVEPDILMGTMFKHSDLEVRFSLNMNVLIDGVTPKVCSMKEVLRAFLDHRREVLGRRSKHRMEKIDHRLEVLEGFIIAFLNLDRVIDIIRYDDKPKEALMAETWGGAFARATSEADYVSPLPAKDEGELSEVQAEAILNMRLRSLRRLEEIELVKERDALMEERAGLEDLLASEDLQWGRITEQLRETKKKFGKDFDGGARRTAFAEAGDFEEVPIEAMIDKEPITVVCSQMGWIRAMSGHIDLTRELKFKDGDGPKFIFHAETTDRLLVFGTNGRFYTVSAANLPGGRGMGEPLRLMVDLPNEADIVDIFAHQPDRKLLVASSAGDGFVVEENEILAQTRTGKQVLNVRAPSQALVCKPVDGDSVACVGENRKVLVFDLDELPVMARGKGVRLQKYKDGGLSDAATFTRSEGLSWKDPAGRTRTEVELAEWTGKRAGTGRMAPRGFPRDNKFN</sequence>
<dbReference type="PROSITE" id="PS52040">
    <property type="entry name" value="TOPO_IIA"/>
    <property type="match status" value="1"/>
</dbReference>
<dbReference type="Pfam" id="PF03989">
    <property type="entry name" value="DNA_gyraseA_C"/>
    <property type="match status" value="3"/>
</dbReference>
<dbReference type="SUPFAM" id="SSF56719">
    <property type="entry name" value="Type II DNA topoisomerase"/>
    <property type="match status" value="1"/>
</dbReference>
<dbReference type="InterPro" id="IPR035516">
    <property type="entry name" value="Gyrase/topoIV_suA_C"/>
</dbReference>
<feature type="site" description="Interaction with DNA" evidence="7">
    <location>
        <position position="48"/>
    </location>
</feature>
<dbReference type="RefSeq" id="WP_339403489.1">
    <property type="nucleotide sequence ID" value="NZ_JBBGAZ010000005.1"/>
</dbReference>
<evidence type="ECO:0000256" key="5">
    <source>
        <dbReference type="ARBA" id="ARBA00023136"/>
    </source>
</evidence>
<evidence type="ECO:0000313" key="11">
    <source>
        <dbReference type="Proteomes" id="UP001368270"/>
    </source>
</evidence>
<keyword evidence="5 7" id="KW-0472">Membrane</keyword>
<evidence type="ECO:0000313" key="10">
    <source>
        <dbReference type="EMBL" id="MEJ5218620.1"/>
    </source>
</evidence>
<feature type="site" description="Interaction with DNA" evidence="7">
    <location>
        <position position="84"/>
    </location>
</feature>
<dbReference type="InterPro" id="IPR050220">
    <property type="entry name" value="Type_II_DNA_Topoisomerases"/>
</dbReference>
<keyword evidence="6 7" id="KW-0413">Isomerase</keyword>
<feature type="site" description="Transition state stabilizer" evidence="7">
    <location>
        <position position="127"/>
    </location>
</feature>
<dbReference type="PANTHER" id="PTHR43493:SF1">
    <property type="entry name" value="DNA TOPOISOMERASE 4 SUBUNIT A"/>
    <property type="match status" value="1"/>
</dbReference>
<dbReference type="Gene3D" id="2.120.10.90">
    <property type="entry name" value="DNA gyrase/topoisomerase IV, subunit A, C-terminal"/>
    <property type="match status" value="1"/>
</dbReference>
<feature type="site" description="Interaction with DNA" evidence="7">
    <location>
        <position position="86"/>
    </location>
</feature>
<dbReference type="InterPro" id="IPR002205">
    <property type="entry name" value="Topo_IIA_dom_A"/>
</dbReference>
<proteinExistence type="inferred from homology"/>
<name>A0ABU8QGR6_9RHOB</name>
<comment type="function">
    <text evidence="7">Topoisomerase IV is essential for chromosome segregation. It relaxes supercoiled DNA. Performs the decatenation events required during the replication of a circular DNA molecule.</text>
</comment>
<gene>
    <name evidence="7" type="primary">parC</name>
    <name evidence="10" type="ORF">WG622_10235</name>
</gene>
<comment type="catalytic activity">
    <reaction evidence="1 7 8">
        <text>ATP-dependent breakage, passage and rejoining of double-stranded DNA.</text>
        <dbReference type="EC" id="5.6.2.2"/>
    </reaction>
</comment>
<keyword evidence="4 7" id="KW-0238">DNA-binding</keyword>
<dbReference type="InterPro" id="IPR013757">
    <property type="entry name" value="Topo_IIA_A_a_sf"/>
</dbReference>
<dbReference type="EMBL" id="JBBGAZ010000005">
    <property type="protein sequence ID" value="MEJ5218620.1"/>
    <property type="molecule type" value="Genomic_DNA"/>
</dbReference>
<feature type="domain" description="Topo IIA-type catalytic" evidence="9">
    <location>
        <begin position="40"/>
        <end position="534"/>
    </location>
</feature>
<accession>A0ABU8QGR6</accession>
<feature type="active site" description="O-(5'-phospho-DNA)-tyrosine intermediate" evidence="7 8">
    <location>
        <position position="128"/>
    </location>
</feature>
<dbReference type="PANTHER" id="PTHR43493">
    <property type="entry name" value="DNA GYRASE/TOPOISOMERASE SUBUNIT A"/>
    <property type="match status" value="1"/>
</dbReference>
<keyword evidence="11" id="KW-1185">Reference proteome</keyword>
<organism evidence="10 11">
    <name type="scientific">Cognatishimia coralii</name>
    <dbReference type="NCBI Taxonomy" id="3083254"/>
    <lineage>
        <taxon>Bacteria</taxon>
        <taxon>Pseudomonadati</taxon>
        <taxon>Pseudomonadota</taxon>
        <taxon>Alphaproteobacteria</taxon>
        <taxon>Rhodobacterales</taxon>
        <taxon>Paracoccaceae</taxon>
        <taxon>Cognatishimia</taxon>
    </lineage>
</organism>
<evidence type="ECO:0000259" key="9">
    <source>
        <dbReference type="PROSITE" id="PS52040"/>
    </source>
</evidence>
<dbReference type="InterPro" id="IPR006691">
    <property type="entry name" value="GyrA/parC_rep"/>
</dbReference>
<evidence type="ECO:0000256" key="4">
    <source>
        <dbReference type="ARBA" id="ARBA00023125"/>
    </source>
</evidence>
<comment type="subcellular location">
    <subcellularLocation>
        <location evidence="7">Cell membrane</location>
        <topology evidence="7">Peripheral membrane protein</topology>
    </subcellularLocation>
</comment>
<dbReference type="CDD" id="cd00187">
    <property type="entry name" value="TOP4c"/>
    <property type="match status" value="1"/>
</dbReference>
<comment type="subunit">
    <text evidence="7">Heterotetramer composed of ParC and ParE.</text>
</comment>
<evidence type="ECO:0000256" key="8">
    <source>
        <dbReference type="PROSITE-ProRule" id="PRU01384"/>
    </source>
</evidence>
<dbReference type="NCBIfam" id="NF004044">
    <property type="entry name" value="PRK05561.1"/>
    <property type="match status" value="1"/>
</dbReference>
<dbReference type="EC" id="5.6.2.2" evidence="7"/>
<dbReference type="Pfam" id="PF00521">
    <property type="entry name" value="DNA_topoisoIV"/>
    <property type="match status" value="1"/>
</dbReference>
<evidence type="ECO:0000256" key="6">
    <source>
        <dbReference type="ARBA" id="ARBA00023235"/>
    </source>
</evidence>
<dbReference type="HAMAP" id="MF_00936">
    <property type="entry name" value="ParC_type1"/>
    <property type="match status" value="1"/>
</dbReference>
<dbReference type="SUPFAM" id="SSF101904">
    <property type="entry name" value="GyrA/ParC C-terminal domain-like"/>
    <property type="match status" value="1"/>
</dbReference>
<dbReference type="InterPro" id="IPR013760">
    <property type="entry name" value="Topo_IIA-like_dom_sf"/>
</dbReference>
<dbReference type="GO" id="GO:0003918">
    <property type="term" value="F:DNA topoisomerase type II (double strand cut, ATP-hydrolyzing) activity"/>
    <property type="evidence" value="ECO:0007669"/>
    <property type="project" value="UniProtKB-EC"/>
</dbReference>
<comment type="caution">
    <text evidence="10">The sequence shown here is derived from an EMBL/GenBank/DDBJ whole genome shotgun (WGS) entry which is preliminary data.</text>
</comment>
<protein>
    <recommendedName>
        <fullName evidence="7">DNA topoisomerase 4 subunit A</fullName>
        <ecNumber evidence="7">5.6.2.2</ecNumber>
    </recommendedName>
    <alternativeName>
        <fullName evidence="7">Topoisomerase IV subunit A</fullName>
    </alternativeName>
</protein>
<dbReference type="Proteomes" id="UP001368270">
    <property type="component" value="Unassembled WGS sequence"/>
</dbReference>
<dbReference type="SMART" id="SM00434">
    <property type="entry name" value="TOP4c"/>
    <property type="match status" value="1"/>
</dbReference>
<dbReference type="InterPro" id="IPR013758">
    <property type="entry name" value="Topo_IIA_A/C_ab"/>
</dbReference>
<dbReference type="InterPro" id="IPR005742">
    <property type="entry name" value="TopoIV_A_Gneg"/>
</dbReference>
<keyword evidence="3 7" id="KW-0799">Topoisomerase</keyword>
<evidence type="ECO:0000256" key="3">
    <source>
        <dbReference type="ARBA" id="ARBA00023029"/>
    </source>
</evidence>
<keyword evidence="2 7" id="KW-1003">Cell membrane</keyword>
<reference evidence="10 11" key="1">
    <citation type="submission" date="2024-03" db="EMBL/GenBank/DDBJ databases">
        <title>Cognatishimia coralii sp. nov., a marine bacterium isolated from coral surrounding seawater.</title>
        <authorList>
            <person name="Liu X."/>
            <person name="Liu S."/>
            <person name="Sun H."/>
            <person name="Zhang Y."/>
        </authorList>
    </citation>
    <scope>NUCLEOTIDE SEQUENCE [LARGE SCALE GENOMIC DNA]</scope>
    <source>
        <strain evidence="10 11">D5M38</strain>
    </source>
</reference>